<evidence type="ECO:0000313" key="7">
    <source>
        <dbReference type="Proteomes" id="UP001548189"/>
    </source>
</evidence>
<proteinExistence type="inferred from homology"/>
<evidence type="ECO:0000313" key="6">
    <source>
        <dbReference type="EMBL" id="MET1256112.1"/>
    </source>
</evidence>
<dbReference type="PANTHER" id="PTHR35936:SF19">
    <property type="entry name" value="AMINO-ACID-BINDING PROTEIN YXEM-RELATED"/>
    <property type="match status" value="1"/>
</dbReference>
<dbReference type="EMBL" id="JBEVCJ010000017">
    <property type="protein sequence ID" value="MET1256112.1"/>
    <property type="molecule type" value="Genomic_DNA"/>
</dbReference>
<evidence type="ECO:0000256" key="1">
    <source>
        <dbReference type="ARBA" id="ARBA00010333"/>
    </source>
</evidence>
<comment type="caution">
    <text evidence="6">The sequence shown here is derived from an EMBL/GenBank/DDBJ whole genome shotgun (WGS) entry which is preliminary data.</text>
</comment>
<feature type="signal peptide" evidence="4">
    <location>
        <begin position="1"/>
        <end position="26"/>
    </location>
</feature>
<keyword evidence="7" id="KW-1185">Reference proteome</keyword>
<feature type="chain" id="PRO_5046828878" evidence="4">
    <location>
        <begin position="27"/>
        <end position="281"/>
    </location>
</feature>
<dbReference type="InterPro" id="IPR001638">
    <property type="entry name" value="Solute-binding_3/MltF_N"/>
</dbReference>
<name>A0ABV2BVY2_9GAMM</name>
<evidence type="ECO:0000256" key="2">
    <source>
        <dbReference type="ARBA" id="ARBA00022729"/>
    </source>
</evidence>
<keyword evidence="2 4" id="KW-0732">Signal</keyword>
<accession>A0ABV2BVY2</accession>
<evidence type="ECO:0000256" key="4">
    <source>
        <dbReference type="SAM" id="SignalP"/>
    </source>
</evidence>
<feature type="domain" description="Solute-binding protein family 3/N-terminal" evidence="5">
    <location>
        <begin position="52"/>
        <end position="280"/>
    </location>
</feature>
<dbReference type="SUPFAM" id="SSF53850">
    <property type="entry name" value="Periplasmic binding protein-like II"/>
    <property type="match status" value="1"/>
</dbReference>
<gene>
    <name evidence="6" type="ORF">ABVT43_13310</name>
</gene>
<evidence type="ECO:0000259" key="5">
    <source>
        <dbReference type="SMART" id="SM00062"/>
    </source>
</evidence>
<dbReference type="SMART" id="SM00062">
    <property type="entry name" value="PBPb"/>
    <property type="match status" value="1"/>
</dbReference>
<sequence length="281" mass="32027">MKILSKFGLLSCMVFLLVNCSEPSNTENTPPQEVTTPPMANQPPPKPENQCQLTMGWDPWEPYQYLTPEDQVRGLEIDLVKAMATIAGCELTFVQKNWMNLLDDVRNGNIDLLGGASKTSAREKFAFFSDYYRQESFVLYVRKNEANKYTQSKLTDILTGEFKLGVTENYIYGEMVTNLQDSEPFKDKFVSVPTSEVNFYNLIQNQIDGFLEDPFVAGYTIKRKGLQGQIEAHPIKIHSGDVALMFSKKSVKPETVVAFNRALHQLQQSGDYQKILDKYRF</sequence>
<protein>
    <submittedName>
        <fullName evidence="6">Transporter substrate-binding domain-containing protein</fullName>
    </submittedName>
</protein>
<dbReference type="RefSeq" id="WP_353896697.1">
    <property type="nucleotide sequence ID" value="NZ_JBEVCJ010000017.1"/>
</dbReference>
<feature type="region of interest" description="Disordered" evidence="3">
    <location>
        <begin position="25"/>
        <end position="49"/>
    </location>
</feature>
<dbReference type="Gene3D" id="3.40.190.10">
    <property type="entry name" value="Periplasmic binding protein-like II"/>
    <property type="match status" value="2"/>
</dbReference>
<evidence type="ECO:0000256" key="3">
    <source>
        <dbReference type="SAM" id="MobiDB-lite"/>
    </source>
</evidence>
<feature type="compositionally biased region" description="Polar residues" evidence="3">
    <location>
        <begin position="25"/>
        <end position="39"/>
    </location>
</feature>
<comment type="similarity">
    <text evidence="1">Belongs to the bacterial solute-binding protein 3 family.</text>
</comment>
<dbReference type="Pfam" id="PF00497">
    <property type="entry name" value="SBP_bac_3"/>
    <property type="match status" value="1"/>
</dbReference>
<dbReference type="Proteomes" id="UP001548189">
    <property type="component" value="Unassembled WGS sequence"/>
</dbReference>
<organism evidence="6 7">
    <name type="scientific">Aliikangiella maris</name>
    <dbReference type="NCBI Taxonomy" id="3162458"/>
    <lineage>
        <taxon>Bacteria</taxon>
        <taxon>Pseudomonadati</taxon>
        <taxon>Pseudomonadota</taxon>
        <taxon>Gammaproteobacteria</taxon>
        <taxon>Oceanospirillales</taxon>
        <taxon>Pleioneaceae</taxon>
        <taxon>Aliikangiella</taxon>
    </lineage>
</organism>
<dbReference type="PANTHER" id="PTHR35936">
    <property type="entry name" value="MEMBRANE-BOUND LYTIC MUREIN TRANSGLYCOSYLASE F"/>
    <property type="match status" value="1"/>
</dbReference>
<reference evidence="6 7" key="1">
    <citation type="submission" date="2024-06" db="EMBL/GenBank/DDBJ databases">
        <authorList>
            <person name="Li F."/>
        </authorList>
    </citation>
    <scope>NUCLEOTIDE SEQUENCE [LARGE SCALE GENOMIC DNA]</scope>
    <source>
        <strain evidence="6 7">GXAS 311</strain>
    </source>
</reference>